<dbReference type="EMBL" id="CP088156">
    <property type="protein sequence ID" value="UFZ04597.1"/>
    <property type="molecule type" value="Genomic_DNA"/>
</dbReference>
<protein>
    <recommendedName>
        <fullName evidence="4">TRAP C4-dicarboxylate transport system permease DctM subunit domain-containing protein</fullName>
    </recommendedName>
</protein>
<reference evidence="2" key="1">
    <citation type="journal article" date="2024" name="Antonie Van Leeuwenhoek">
        <title>Bradyrhizobium ontarionense sp. nov., a novel bacterial symbiont isolated from Aeschynomene indica (Indian jointvetch), harbours photosynthesis, nitrogen fixation and nitrous oxide (N2O) reductase genes.</title>
        <authorList>
            <person name="Bromfield E.S.P."/>
            <person name="Cloutier S."/>
        </authorList>
    </citation>
    <scope>NUCLEOTIDE SEQUENCE</scope>
    <source>
        <strain evidence="2">A19</strain>
    </source>
</reference>
<evidence type="ECO:0000313" key="3">
    <source>
        <dbReference type="Proteomes" id="UP001431010"/>
    </source>
</evidence>
<evidence type="ECO:0000256" key="1">
    <source>
        <dbReference type="SAM" id="Phobius"/>
    </source>
</evidence>
<keyword evidence="1" id="KW-0472">Membrane</keyword>
<accession>A0ABY3RCX1</accession>
<sequence>MIMLDLATEMLAACVISYAIAVLMPSWRVLLIATLVVLVVTSVGSVRERLLSPAFDACSLGCDASRLFLPALLLVTRAGFVTGAMIRALTFLARARGLPSRSIVTICVAGAALAPAIILFAPDLLSWPLWKR</sequence>
<proteinExistence type="predicted"/>
<name>A0ABY3RCX1_9BRAD</name>
<feature type="transmembrane region" description="Helical" evidence="1">
    <location>
        <begin position="102"/>
        <end position="122"/>
    </location>
</feature>
<evidence type="ECO:0008006" key="4">
    <source>
        <dbReference type="Google" id="ProtNLM"/>
    </source>
</evidence>
<gene>
    <name evidence="2" type="ORF">LQG66_36365</name>
</gene>
<evidence type="ECO:0000313" key="2">
    <source>
        <dbReference type="EMBL" id="UFZ04597.1"/>
    </source>
</evidence>
<organism evidence="2 3">
    <name type="scientific">Bradyrhizobium ontarionense</name>
    <dbReference type="NCBI Taxonomy" id="2898149"/>
    <lineage>
        <taxon>Bacteria</taxon>
        <taxon>Pseudomonadati</taxon>
        <taxon>Pseudomonadota</taxon>
        <taxon>Alphaproteobacteria</taxon>
        <taxon>Hyphomicrobiales</taxon>
        <taxon>Nitrobacteraceae</taxon>
        <taxon>Bradyrhizobium</taxon>
    </lineage>
</organism>
<keyword evidence="1" id="KW-1133">Transmembrane helix</keyword>
<feature type="transmembrane region" description="Helical" evidence="1">
    <location>
        <begin position="29"/>
        <end position="47"/>
    </location>
</feature>
<dbReference type="Proteomes" id="UP001431010">
    <property type="component" value="Chromosome"/>
</dbReference>
<feature type="transmembrane region" description="Helical" evidence="1">
    <location>
        <begin position="67"/>
        <end position="90"/>
    </location>
</feature>
<keyword evidence="3" id="KW-1185">Reference proteome</keyword>
<keyword evidence="1" id="KW-0812">Transmembrane</keyword>
<dbReference type="RefSeq" id="WP_231321434.1">
    <property type="nucleotide sequence ID" value="NZ_CP088156.1"/>
</dbReference>